<keyword evidence="10" id="KW-0393">Immunoglobulin domain</keyword>
<evidence type="ECO:0000256" key="5">
    <source>
        <dbReference type="ARBA" id="ARBA00022989"/>
    </source>
</evidence>
<keyword evidence="6 11" id="KW-0472">Membrane</keyword>
<dbReference type="AlphaFoldDB" id="A0A7J6BRH5"/>
<dbReference type="PROSITE" id="PS50835">
    <property type="entry name" value="IG_LIKE"/>
    <property type="match status" value="4"/>
</dbReference>
<dbReference type="PANTHER" id="PTHR25466:SF14">
    <property type="entry name" value="BUTYROPHILIN SUBFAMILY 2 MEMBER A2-LIKE-RELATED"/>
    <property type="match status" value="1"/>
</dbReference>
<accession>A0A7J6BRH5</accession>
<name>A0A7J6BRH5_9TELE</name>
<dbReference type="GO" id="GO:0071222">
    <property type="term" value="P:cellular response to lipopolysaccharide"/>
    <property type="evidence" value="ECO:0007669"/>
    <property type="project" value="TreeGrafter"/>
</dbReference>
<evidence type="ECO:0000313" key="15">
    <source>
        <dbReference type="Proteomes" id="UP000579812"/>
    </source>
</evidence>
<feature type="domain" description="Ig-like" evidence="13">
    <location>
        <begin position="348"/>
        <end position="427"/>
    </location>
</feature>
<dbReference type="Proteomes" id="UP000579812">
    <property type="component" value="Unassembled WGS sequence"/>
</dbReference>
<evidence type="ECO:0000256" key="9">
    <source>
        <dbReference type="ARBA" id="ARBA00023180"/>
    </source>
</evidence>
<evidence type="ECO:0000256" key="3">
    <source>
        <dbReference type="ARBA" id="ARBA00022692"/>
    </source>
</evidence>
<feature type="signal peptide" evidence="12">
    <location>
        <begin position="1"/>
        <end position="22"/>
    </location>
</feature>
<protein>
    <recommendedName>
        <fullName evidence="13">Ig-like domain-containing protein</fullName>
    </recommendedName>
</protein>
<dbReference type="InterPro" id="IPR007110">
    <property type="entry name" value="Ig-like_dom"/>
</dbReference>
<feature type="chain" id="PRO_5029668126" description="Ig-like domain-containing protein" evidence="12">
    <location>
        <begin position="23"/>
        <end position="581"/>
    </location>
</feature>
<comment type="caution">
    <text evidence="14">The sequence shown here is derived from an EMBL/GenBank/DDBJ whole genome shotgun (WGS) entry which is preliminary data.</text>
</comment>
<evidence type="ECO:0000256" key="12">
    <source>
        <dbReference type="SAM" id="SignalP"/>
    </source>
</evidence>
<dbReference type="Gene3D" id="2.60.40.10">
    <property type="entry name" value="Immunoglobulins"/>
    <property type="match status" value="4"/>
</dbReference>
<dbReference type="InterPro" id="IPR013106">
    <property type="entry name" value="Ig_V-set"/>
</dbReference>
<dbReference type="InterPro" id="IPR051713">
    <property type="entry name" value="T-cell_Activation_Regulation"/>
</dbReference>
<dbReference type="InterPro" id="IPR013783">
    <property type="entry name" value="Ig-like_fold"/>
</dbReference>
<dbReference type="OrthoDB" id="6157407at2759"/>
<evidence type="ECO:0000256" key="11">
    <source>
        <dbReference type="SAM" id="Phobius"/>
    </source>
</evidence>
<dbReference type="InterPro" id="IPR013151">
    <property type="entry name" value="Immunoglobulin_dom"/>
</dbReference>
<keyword evidence="9" id="KW-0325">Glycoprotein</keyword>
<feature type="domain" description="Ig-like" evidence="13">
    <location>
        <begin position="35"/>
        <end position="122"/>
    </location>
</feature>
<dbReference type="PANTHER" id="PTHR25466">
    <property type="entry name" value="T-LYMPHOCYTE ACTIVATION ANTIGEN"/>
    <property type="match status" value="1"/>
</dbReference>
<keyword evidence="2" id="KW-1003">Cell membrane</keyword>
<gene>
    <name evidence="14" type="ORF">G5714_022201</name>
</gene>
<evidence type="ECO:0000256" key="10">
    <source>
        <dbReference type="ARBA" id="ARBA00023319"/>
    </source>
</evidence>
<sequence length="581" mass="65108">MASDVMCLCVFLLCSGLQFTTGCEVFRSTVSCSSGESALLPCRDINSQHTGVQWWICDPQMLTLKYSVYPADAVKGQRYKDRVQTHGNLSLSITRLTVDDAGTYCCKTTDPDKMSHVHLTVEGCSVSGNEGSVEIGGYSGDSVLLSCSVKCSGRYEPGSEFRWKLPNNREIKQAIDSTELHRLYQGRFHMFNISSGNLSLLISDLTEKDEGPYSCWSKENQHKNFTLTVTGCTLSETGQKPKTKYTGDSVLLSCSCEDPNAKPEDFRWTHVESSGTEVSNETPRYKDRVHMFHKTTPSNLSLLISNLTEDDQGTYRCTVNNKTSADTKLIVKGCVLSEHHITKSSYAGGSVTLPCSCKDPKSKPEHFEWKRAAVNETLVSDAEEINGRFQMIRDSPHKLFLRISNLTETDGGVYVCSVNGKQSRHVNLTLTDSAVINALEYQYYQIFLVFLLCLMLLLVVGCICWRFTRAKKGSIGSREIQRANDEDEVTYSTVRQIKGRKPAEKRQQNDVTYAAVALNKRVQSTEDDVTYSSVTHIKWKKRPHKKEEEVVYSTMADMSRSAQDDVTYSSVVHIESHKPKS</sequence>
<dbReference type="GO" id="GO:0031295">
    <property type="term" value="P:T cell costimulation"/>
    <property type="evidence" value="ECO:0007669"/>
    <property type="project" value="TreeGrafter"/>
</dbReference>
<dbReference type="Pfam" id="PF00047">
    <property type="entry name" value="ig"/>
    <property type="match status" value="1"/>
</dbReference>
<evidence type="ECO:0000256" key="8">
    <source>
        <dbReference type="ARBA" id="ARBA00023170"/>
    </source>
</evidence>
<dbReference type="InterPro" id="IPR003598">
    <property type="entry name" value="Ig_sub2"/>
</dbReference>
<keyword evidence="8" id="KW-0675">Receptor</keyword>
<dbReference type="SMART" id="SM00408">
    <property type="entry name" value="IGc2"/>
    <property type="match status" value="4"/>
</dbReference>
<proteinExistence type="predicted"/>
<organism evidence="14 15">
    <name type="scientific">Onychostoma macrolepis</name>
    <dbReference type="NCBI Taxonomy" id="369639"/>
    <lineage>
        <taxon>Eukaryota</taxon>
        <taxon>Metazoa</taxon>
        <taxon>Chordata</taxon>
        <taxon>Craniata</taxon>
        <taxon>Vertebrata</taxon>
        <taxon>Euteleostomi</taxon>
        <taxon>Actinopterygii</taxon>
        <taxon>Neopterygii</taxon>
        <taxon>Teleostei</taxon>
        <taxon>Ostariophysi</taxon>
        <taxon>Cypriniformes</taxon>
        <taxon>Cyprinidae</taxon>
        <taxon>Acrossocheilinae</taxon>
        <taxon>Onychostoma</taxon>
    </lineage>
</organism>
<dbReference type="EMBL" id="JAAMOB010000023">
    <property type="protein sequence ID" value="KAF4096232.1"/>
    <property type="molecule type" value="Genomic_DNA"/>
</dbReference>
<dbReference type="SUPFAM" id="SSF48726">
    <property type="entry name" value="Immunoglobulin"/>
    <property type="match status" value="4"/>
</dbReference>
<dbReference type="SMART" id="SM00406">
    <property type="entry name" value="IGv"/>
    <property type="match status" value="3"/>
</dbReference>
<dbReference type="InterPro" id="IPR036179">
    <property type="entry name" value="Ig-like_dom_sf"/>
</dbReference>
<dbReference type="SMART" id="SM00409">
    <property type="entry name" value="IG"/>
    <property type="match status" value="4"/>
</dbReference>
<keyword evidence="15" id="KW-1185">Reference proteome</keyword>
<feature type="transmembrane region" description="Helical" evidence="11">
    <location>
        <begin position="443"/>
        <end position="468"/>
    </location>
</feature>
<evidence type="ECO:0000256" key="1">
    <source>
        <dbReference type="ARBA" id="ARBA00004251"/>
    </source>
</evidence>
<reference evidence="14 15" key="1">
    <citation type="submission" date="2020-04" db="EMBL/GenBank/DDBJ databases">
        <title>Chromosome-level genome assembly of a cyprinid fish Onychostoma macrolepis by integration of Nanopore Sequencing, Bionano and Hi-C technology.</title>
        <authorList>
            <person name="Wang D."/>
        </authorList>
    </citation>
    <scope>NUCLEOTIDE SEQUENCE [LARGE SCALE GENOMIC DNA]</scope>
    <source>
        <strain evidence="14">SWU-2019</strain>
        <tissue evidence="14">Muscle</tissue>
    </source>
</reference>
<dbReference type="GO" id="GO:0042102">
    <property type="term" value="P:positive regulation of T cell proliferation"/>
    <property type="evidence" value="ECO:0007669"/>
    <property type="project" value="TreeGrafter"/>
</dbReference>
<dbReference type="GO" id="GO:0009897">
    <property type="term" value="C:external side of plasma membrane"/>
    <property type="evidence" value="ECO:0007669"/>
    <property type="project" value="TreeGrafter"/>
</dbReference>
<dbReference type="GO" id="GO:0042130">
    <property type="term" value="P:negative regulation of T cell proliferation"/>
    <property type="evidence" value="ECO:0007669"/>
    <property type="project" value="TreeGrafter"/>
</dbReference>
<evidence type="ECO:0000256" key="7">
    <source>
        <dbReference type="ARBA" id="ARBA00023157"/>
    </source>
</evidence>
<dbReference type="GO" id="GO:0006955">
    <property type="term" value="P:immune response"/>
    <property type="evidence" value="ECO:0007669"/>
    <property type="project" value="TreeGrafter"/>
</dbReference>
<comment type="subcellular location">
    <subcellularLocation>
        <location evidence="1">Cell membrane</location>
        <topology evidence="1">Single-pass type I membrane protein</topology>
    </subcellularLocation>
</comment>
<dbReference type="InterPro" id="IPR003599">
    <property type="entry name" value="Ig_sub"/>
</dbReference>
<keyword evidence="3 11" id="KW-0812">Transmembrane</keyword>
<dbReference type="GO" id="GO:0007166">
    <property type="term" value="P:cell surface receptor signaling pathway"/>
    <property type="evidence" value="ECO:0007669"/>
    <property type="project" value="TreeGrafter"/>
</dbReference>
<feature type="domain" description="Ig-like" evidence="13">
    <location>
        <begin position="247"/>
        <end position="331"/>
    </location>
</feature>
<keyword evidence="7" id="KW-1015">Disulfide bond</keyword>
<evidence type="ECO:0000256" key="4">
    <source>
        <dbReference type="ARBA" id="ARBA00022729"/>
    </source>
</evidence>
<keyword evidence="4 12" id="KW-0732">Signal</keyword>
<evidence type="ECO:0000313" key="14">
    <source>
        <dbReference type="EMBL" id="KAF4096232.1"/>
    </source>
</evidence>
<dbReference type="Pfam" id="PF07686">
    <property type="entry name" value="V-set"/>
    <property type="match status" value="3"/>
</dbReference>
<evidence type="ECO:0000256" key="6">
    <source>
        <dbReference type="ARBA" id="ARBA00023136"/>
    </source>
</evidence>
<feature type="domain" description="Ig-like" evidence="13">
    <location>
        <begin position="140"/>
        <end position="226"/>
    </location>
</feature>
<keyword evidence="5 11" id="KW-1133">Transmembrane helix</keyword>
<evidence type="ECO:0000259" key="13">
    <source>
        <dbReference type="PROSITE" id="PS50835"/>
    </source>
</evidence>
<evidence type="ECO:0000256" key="2">
    <source>
        <dbReference type="ARBA" id="ARBA00022475"/>
    </source>
</evidence>